<keyword evidence="8 13" id="KW-0235">DNA replication</keyword>
<dbReference type="Pfam" id="PF01336">
    <property type="entry name" value="tRNA_anti-codon"/>
    <property type="match status" value="1"/>
</dbReference>
<proteinExistence type="inferred from homology"/>
<protein>
    <recommendedName>
        <fullName evidence="4 13">Error-prone DNA polymerase</fullName>
        <ecNumber evidence="3 13">2.7.7.7</ecNumber>
    </recommendedName>
</protein>
<evidence type="ECO:0000256" key="2">
    <source>
        <dbReference type="ARBA" id="ARBA00007391"/>
    </source>
</evidence>
<keyword evidence="5 13" id="KW-0963">Cytoplasm</keyword>
<dbReference type="InterPro" id="IPR023073">
    <property type="entry name" value="DnaE2"/>
</dbReference>
<comment type="subcellular location">
    <subcellularLocation>
        <location evidence="1 13">Cytoplasm</location>
    </subcellularLocation>
</comment>
<evidence type="ECO:0000256" key="8">
    <source>
        <dbReference type="ARBA" id="ARBA00022705"/>
    </source>
</evidence>
<comment type="function">
    <text evidence="13">DNA polymerase involved in damage-induced mutagenesis and translesion synthesis (TLS). It is not the major replicative DNA polymerase.</text>
</comment>
<keyword evidence="11 13" id="KW-0234">DNA repair</keyword>
<evidence type="ECO:0000256" key="4">
    <source>
        <dbReference type="ARBA" id="ARBA00017273"/>
    </source>
</evidence>
<evidence type="ECO:0000256" key="12">
    <source>
        <dbReference type="ARBA" id="ARBA00049244"/>
    </source>
</evidence>
<dbReference type="Pfam" id="PF14579">
    <property type="entry name" value="HHH_6"/>
    <property type="match status" value="1"/>
</dbReference>
<dbReference type="HAMAP" id="MF_01902">
    <property type="entry name" value="DNApol_error_prone"/>
    <property type="match status" value="1"/>
</dbReference>
<dbReference type="GO" id="GO:0008408">
    <property type="term" value="F:3'-5' exonuclease activity"/>
    <property type="evidence" value="ECO:0007669"/>
    <property type="project" value="InterPro"/>
</dbReference>
<dbReference type="InterPro" id="IPR003141">
    <property type="entry name" value="Pol/His_phosphatase_N"/>
</dbReference>
<dbReference type="InterPro" id="IPR004013">
    <property type="entry name" value="PHP_dom"/>
</dbReference>
<feature type="domain" description="Polymerase/histidinol phosphatase N-terminal" evidence="15">
    <location>
        <begin position="5"/>
        <end position="72"/>
    </location>
</feature>
<evidence type="ECO:0000259" key="15">
    <source>
        <dbReference type="SMART" id="SM00481"/>
    </source>
</evidence>
<dbReference type="PANTHER" id="PTHR32294:SF4">
    <property type="entry name" value="ERROR-PRONE DNA POLYMERASE"/>
    <property type="match status" value="1"/>
</dbReference>
<keyword evidence="10 13" id="KW-0239">DNA-directed DNA polymerase</keyword>
<dbReference type="EMBL" id="QWGA01000006">
    <property type="protein sequence ID" value="RIJ29575.1"/>
    <property type="molecule type" value="Genomic_DNA"/>
</dbReference>
<keyword evidence="7 13" id="KW-0548">Nucleotidyltransferase</keyword>
<dbReference type="AlphaFoldDB" id="A0A399RIK1"/>
<organism evidence="16 17">
    <name type="scientific">Henriciella algicola</name>
    <dbReference type="NCBI Taxonomy" id="1608422"/>
    <lineage>
        <taxon>Bacteria</taxon>
        <taxon>Pseudomonadati</taxon>
        <taxon>Pseudomonadota</taxon>
        <taxon>Alphaproteobacteria</taxon>
        <taxon>Hyphomonadales</taxon>
        <taxon>Hyphomonadaceae</taxon>
        <taxon>Henriciella</taxon>
    </lineage>
</organism>
<evidence type="ECO:0000256" key="6">
    <source>
        <dbReference type="ARBA" id="ARBA00022679"/>
    </source>
</evidence>
<dbReference type="SMART" id="SM00481">
    <property type="entry name" value="POLIIIAc"/>
    <property type="match status" value="1"/>
</dbReference>
<dbReference type="GO" id="GO:0006281">
    <property type="term" value="P:DNA repair"/>
    <property type="evidence" value="ECO:0007669"/>
    <property type="project" value="UniProtKB-UniRule"/>
</dbReference>
<feature type="compositionally biased region" description="Basic residues" evidence="14">
    <location>
        <begin position="1172"/>
        <end position="1183"/>
    </location>
</feature>
<dbReference type="InterPro" id="IPR016195">
    <property type="entry name" value="Pol/histidinol_Pase-like"/>
</dbReference>
<evidence type="ECO:0000256" key="11">
    <source>
        <dbReference type="ARBA" id="ARBA00023204"/>
    </source>
</evidence>
<dbReference type="OrthoDB" id="9803237at2"/>
<reference evidence="16 17" key="1">
    <citation type="submission" date="2018-08" db="EMBL/GenBank/DDBJ databases">
        <title>Henriciella mobilis sp. nov., isolated from seawater.</title>
        <authorList>
            <person name="Cheng H."/>
            <person name="Wu Y.-H."/>
            <person name="Xu X.-W."/>
            <person name="Guo L.-L."/>
        </authorList>
    </citation>
    <scope>NUCLEOTIDE SEQUENCE [LARGE SCALE GENOMIC DNA]</scope>
    <source>
        <strain evidence="16 17">CCUG67844</strain>
    </source>
</reference>
<comment type="similarity">
    <text evidence="2 13">Belongs to the DNA polymerase type-C family. DnaE2 subfamily.</text>
</comment>
<evidence type="ECO:0000256" key="13">
    <source>
        <dbReference type="HAMAP-Rule" id="MF_01902"/>
    </source>
</evidence>
<dbReference type="RefSeq" id="WP_119453981.1">
    <property type="nucleotide sequence ID" value="NZ_QWGA01000006.1"/>
</dbReference>
<evidence type="ECO:0000256" key="9">
    <source>
        <dbReference type="ARBA" id="ARBA00022763"/>
    </source>
</evidence>
<sequence>MTGYAELAVTTNFSFLRGASHPEELVAQAKGLGLHAIGVADRNTLAGVVRAHLAAKDYEMRLLVGARLITTDGFDLIAYPQDRDAYGRLSRLLSEGKLRAEKGDCHITLEDVIAHAEGQVFIAMPPPRPDEAYRLRLEWLRAQWGDRLYLGARYGFQGQNRERIARLADLGFKAGGVPIVAVNDVLYHAAERRPLQDVVTCIREHCTVDDAGFRLEANAERHLKPAEEMARLFKGFEPALRRTVEIAERCKFSLDELAYEYPDEPVPPGKTPQEHIETLAWDGASWRYPDGVPEGVKKAIRKELTLIGELNYAPYFLTVHDIVAWARKQGILCQGRGSAANSAVCYCLGITSVDPSVTRLLFERFLTKERREPPDIDVDFEHERREEVIQYVYRRYGRHKAALTATVISYRPRSAVREVCKALGLSQDIASALAGTVWGSFGSDVKEKQIRQAGLDPTNPVIRRAVQLTRQLIGFPRHLSQHVGGFVLTRGPLVETVPIGNAAMDERTFIEWDKDDISALNIMKVDVLALGMLTCIRKAFDLLRLHKGLDYSLATVPQEDEATYDMLCKGDSLGVFQVESRAQMNMLPRLRPRVFYDLVIEVAIVRPGPIQGDMVHPYLRRRSGQETVTYPSPSPRHGPADELETILKRTNGVPLFQEQAMQIAMDAAKFSADEANGLRRAMATFRKVGTIQNYEELMVERMVARGYERTFAQRCFDQVKGFGEYGFPESHAASFALLVYVSSWLKCHHPDVFCAALLNSQPMGFYAPAQIVRCAQEHGVEVLEADVNLSDWDNTLEPSSRTAGALRRDAADEARSGLLDSAAQANAQAQGARPERAGTAPEQMKIIAGEGGDLQRVDEISSSPPFTGEVGREAARRGDTPDAAYAARPLRPAGTSPVLRQAQDEGGGGKSFLAVRLGFRQIDGLREDEMEAMMQVRGGGFERPEDIRRRSGMTRRAMELLAAADAFRSMGLDRREALWASRGEAAGKTLPLFAAADTAEQGGEAATPLPRMPSSEHVLQDYQTTRLSLKAHPMSFLREHYASMRTLSTREASGLPNGARVQTAGIVLVRQRPGSASGVCFITIEDETGIANLVVWPNVFERFRAVVMGARIILVKGRIQRAEGVTHLVAEQLIDRTDDLTLLSENTLRDPMKGVLSNADEVVKPIPERRGPGRRPAHTHPRNVRIIPNSRDFH</sequence>
<dbReference type="CDD" id="cd07434">
    <property type="entry name" value="PHP_PolIIIA_DnaE2"/>
    <property type="match status" value="1"/>
</dbReference>
<dbReference type="GO" id="GO:0003887">
    <property type="term" value="F:DNA-directed DNA polymerase activity"/>
    <property type="evidence" value="ECO:0007669"/>
    <property type="project" value="UniProtKB-UniRule"/>
</dbReference>
<evidence type="ECO:0000256" key="14">
    <source>
        <dbReference type="SAM" id="MobiDB-lite"/>
    </source>
</evidence>
<evidence type="ECO:0000313" key="16">
    <source>
        <dbReference type="EMBL" id="RIJ29575.1"/>
    </source>
</evidence>
<dbReference type="CDD" id="cd04485">
    <property type="entry name" value="DnaE_OBF"/>
    <property type="match status" value="1"/>
</dbReference>
<keyword evidence="17" id="KW-1185">Reference proteome</keyword>
<dbReference type="InterPro" id="IPR029460">
    <property type="entry name" value="DNAPol_HHH"/>
</dbReference>
<evidence type="ECO:0000256" key="7">
    <source>
        <dbReference type="ARBA" id="ARBA00022695"/>
    </source>
</evidence>
<dbReference type="Pfam" id="PF02811">
    <property type="entry name" value="PHP"/>
    <property type="match status" value="1"/>
</dbReference>
<dbReference type="InterPro" id="IPR004365">
    <property type="entry name" value="NA-bd_OB_tRNA"/>
</dbReference>
<dbReference type="NCBIfam" id="TIGR00594">
    <property type="entry name" value="polc"/>
    <property type="match status" value="1"/>
</dbReference>
<evidence type="ECO:0000256" key="3">
    <source>
        <dbReference type="ARBA" id="ARBA00012417"/>
    </source>
</evidence>
<keyword evidence="9 13" id="KW-0227">DNA damage</keyword>
<evidence type="ECO:0000256" key="5">
    <source>
        <dbReference type="ARBA" id="ARBA00022490"/>
    </source>
</evidence>
<dbReference type="GO" id="GO:0005737">
    <property type="term" value="C:cytoplasm"/>
    <property type="evidence" value="ECO:0007669"/>
    <property type="project" value="UniProtKB-SubCell"/>
</dbReference>
<accession>A0A399RIK1</accession>
<evidence type="ECO:0000256" key="10">
    <source>
        <dbReference type="ARBA" id="ARBA00022932"/>
    </source>
</evidence>
<dbReference type="InterPro" id="IPR011708">
    <property type="entry name" value="DNA_pol3_alpha_NTPase_dom"/>
</dbReference>
<gene>
    <name evidence="13" type="primary">dnaE2</name>
    <name evidence="16" type="ORF">D1222_09275</name>
</gene>
<evidence type="ECO:0000256" key="1">
    <source>
        <dbReference type="ARBA" id="ARBA00004496"/>
    </source>
</evidence>
<dbReference type="EC" id="2.7.7.7" evidence="3 13"/>
<dbReference type="GO" id="GO:0006260">
    <property type="term" value="P:DNA replication"/>
    <property type="evidence" value="ECO:0007669"/>
    <property type="project" value="UniProtKB-KW"/>
</dbReference>
<dbReference type="InterPro" id="IPR040982">
    <property type="entry name" value="DNA_pol3_finger"/>
</dbReference>
<dbReference type="PANTHER" id="PTHR32294">
    <property type="entry name" value="DNA POLYMERASE III SUBUNIT ALPHA"/>
    <property type="match status" value="1"/>
</dbReference>
<dbReference type="Gene3D" id="3.20.20.140">
    <property type="entry name" value="Metal-dependent hydrolases"/>
    <property type="match status" value="1"/>
</dbReference>
<dbReference type="Proteomes" id="UP000265845">
    <property type="component" value="Unassembled WGS sequence"/>
</dbReference>
<feature type="region of interest" description="Disordered" evidence="14">
    <location>
        <begin position="1165"/>
        <end position="1194"/>
    </location>
</feature>
<dbReference type="SUPFAM" id="SSF89550">
    <property type="entry name" value="PHP domain-like"/>
    <property type="match status" value="1"/>
</dbReference>
<dbReference type="NCBIfam" id="NF004225">
    <property type="entry name" value="PRK05672.1"/>
    <property type="match status" value="1"/>
</dbReference>
<name>A0A399RIK1_9PROT</name>
<evidence type="ECO:0000313" key="17">
    <source>
        <dbReference type="Proteomes" id="UP000265845"/>
    </source>
</evidence>
<dbReference type="Pfam" id="PF07733">
    <property type="entry name" value="DNA_pol3_alpha"/>
    <property type="match status" value="1"/>
</dbReference>
<comment type="catalytic activity">
    <reaction evidence="12 13">
        <text>DNA(n) + a 2'-deoxyribonucleoside 5'-triphosphate = DNA(n+1) + diphosphate</text>
        <dbReference type="Rhea" id="RHEA:22508"/>
        <dbReference type="Rhea" id="RHEA-COMP:17339"/>
        <dbReference type="Rhea" id="RHEA-COMP:17340"/>
        <dbReference type="ChEBI" id="CHEBI:33019"/>
        <dbReference type="ChEBI" id="CHEBI:61560"/>
        <dbReference type="ChEBI" id="CHEBI:173112"/>
        <dbReference type="EC" id="2.7.7.7"/>
    </reaction>
</comment>
<keyword evidence="6 13" id="KW-0808">Transferase</keyword>
<dbReference type="GO" id="GO:0003676">
    <property type="term" value="F:nucleic acid binding"/>
    <property type="evidence" value="ECO:0007669"/>
    <property type="project" value="InterPro"/>
</dbReference>
<comment type="caution">
    <text evidence="16">The sequence shown here is derived from an EMBL/GenBank/DDBJ whole genome shotgun (WGS) entry which is preliminary data.</text>
</comment>
<dbReference type="Pfam" id="PF17657">
    <property type="entry name" value="DNA_pol3_finger"/>
    <property type="match status" value="1"/>
</dbReference>
<dbReference type="InterPro" id="IPR004805">
    <property type="entry name" value="DnaE2/DnaE/PolC"/>
</dbReference>